<evidence type="ECO:0000256" key="15">
    <source>
        <dbReference type="SAM" id="Coils"/>
    </source>
</evidence>
<dbReference type="PRINTS" id="PR00686">
    <property type="entry name" value="TIFACTORIID"/>
</dbReference>
<dbReference type="GO" id="GO:0003677">
    <property type="term" value="F:DNA binding"/>
    <property type="evidence" value="ECO:0007669"/>
    <property type="project" value="UniProtKB-KW"/>
</dbReference>
<evidence type="ECO:0000256" key="7">
    <source>
        <dbReference type="ARBA" id="ARBA00023163"/>
    </source>
</evidence>
<proteinExistence type="inferred from homology"/>
<dbReference type="AlphaFoldDB" id="A0ABD2HNS9"/>
<comment type="similarity">
    <text evidence="9">Belongs to the TTC27 family.</text>
</comment>
<reference evidence="17 18" key="1">
    <citation type="submission" date="2024-10" db="EMBL/GenBank/DDBJ databases">
        <authorList>
            <person name="Kim D."/>
        </authorList>
    </citation>
    <scope>NUCLEOTIDE SEQUENCE [LARGE SCALE GENOMIC DNA]</scope>
    <source>
        <strain evidence="17">BH-2024</strain>
    </source>
</reference>
<keyword evidence="5 14" id="KW-0802">TPR repeat</keyword>
<dbReference type="EMBL" id="JBICBT010001408">
    <property type="protein sequence ID" value="KAL3068362.1"/>
    <property type="molecule type" value="Genomic_DNA"/>
</dbReference>
<dbReference type="Pfam" id="PF00352">
    <property type="entry name" value="TBP"/>
    <property type="match status" value="2"/>
</dbReference>
<dbReference type="InterPro" id="IPR044244">
    <property type="entry name" value="TTC27/Emw1"/>
</dbReference>
<sequence>MDHFGSPANPQSVVSSLLGGQTPMHGVSGMGPSGGPVSVNPSSIQANYQSMFSIGPSSLNVAGAQSIHSTNGPSSIFNPHNEPSSVLNSFSSEFKGPTSVTNLLAGVPSSASYSDQQPPESVSNLAVPMTPLHSAESVHRTPKQHHQPHSAAAQPPPSNMPTFVPATPFSNASVEIPSPTLQNIVSTVNLGVQLDLKQIALRARNAEYNPKRFAAVIMRIREPRTTALIFSSGKMVCTGAKSEETSRLAARKYARIVQKIGFNAKFTEFKVQNMVGSCDVKFPIQLEGLCITHAQFSTYEPELFPGLIYRMVKPRVVLLIFVSGKVVITGAKFKKDIDEAFSQIYPILKGFKKSKAENGQLFEWAVGQFVSFVGANFAGLLPESDENGTSSDVPLSCVSSQFASSALSFGLNVPFFAVRAFFDLVSFDENDQRLIELDFWRFRLVSVWSAILLERQNQLKKLAEATLLSINRHFSHWSVPNDRHAEFALEKVWHHLRYFEHSAAKEALREASELSGIEKVEFGGALGRRTRFQQKEVPQLFLQVTLSSSQNGDGSLAPSPSELPKNCESGDDTLLERIVFSEGTEQKVLNPVQCACVLGMALVERHGKATADEIRTEETTAFLEEIINQKSCWAVQFRALYERSLLERQNRRRMERACAQLESLGKVLDNATPSSVTLSHRLCLLFATNPTPFWTVLKWHANVLLSLGCVSNALRIFERLQLWEETVQCFVSLRQSEKAEALVRRLLEQREEPLYLCLLGDVTGDAECYQKAIRISDDKSFRARFSLAQHLLNRKQFDESMGHYSRAVQIQPLQLTAWFNYGFAAMKCRDFQTASKAFHRCVDIDPSHFEALNNLGASYFLMGERQRAEKIFLEAQKLNRQNSHVLENLQIIEAEAKKEAEELAKNQEPLFGVFPSPAPHIPSGVFAALLSLRRLLPPIQNATTFVLLPLPQLSPPNFVFLLLLLLFVLSLLQWRVRVENVSLFRCFCFNFAFLFKNVYCTYYRDSNEITCGTVTCETHSPFTPDNFELDGLDTKLPRGWYRIGTLSIRHDRAWFNLYRRRATGLGYWDFYTQIPERNCIGQFGLHAGENIAGSVAVKDKRCFDRLVVQIERKSTTEKFDVLQCRKCVFNSCWLGSRTLHDQRTYLTNLRSY</sequence>
<feature type="repeat" description="TPR" evidence="14">
    <location>
        <begin position="781"/>
        <end position="814"/>
    </location>
</feature>
<evidence type="ECO:0000256" key="3">
    <source>
        <dbReference type="ARBA" id="ARBA00021962"/>
    </source>
</evidence>
<comment type="caution">
    <text evidence="17">The sequence shown here is derived from an EMBL/GenBank/DDBJ whole genome shotgun (WGS) entry which is preliminary data.</text>
</comment>
<evidence type="ECO:0000256" key="2">
    <source>
        <dbReference type="ARBA" id="ARBA00005560"/>
    </source>
</evidence>
<name>A0ABD2HNS9_9BILA</name>
<feature type="repeat" description="TPR" evidence="14">
    <location>
        <begin position="815"/>
        <end position="848"/>
    </location>
</feature>
<comment type="similarity">
    <text evidence="2">Belongs to the TBP family.</text>
</comment>
<evidence type="ECO:0000256" key="14">
    <source>
        <dbReference type="PROSITE-ProRule" id="PRU00339"/>
    </source>
</evidence>
<dbReference type="Pfam" id="PF13181">
    <property type="entry name" value="TPR_8"/>
    <property type="match status" value="2"/>
</dbReference>
<evidence type="ECO:0000256" key="4">
    <source>
        <dbReference type="ARBA" id="ARBA00022737"/>
    </source>
</evidence>
<feature type="coiled-coil region" evidence="15">
    <location>
        <begin position="875"/>
        <end position="906"/>
    </location>
</feature>
<dbReference type="Gene3D" id="3.30.310.10">
    <property type="entry name" value="TATA-Binding Protein"/>
    <property type="match status" value="2"/>
</dbReference>
<feature type="region of interest" description="Disordered" evidence="16">
    <location>
        <begin position="1"/>
        <end position="39"/>
    </location>
</feature>
<dbReference type="FunFam" id="3.30.310.10:FF:000002">
    <property type="entry name" value="TATA-box-binding protein 2"/>
    <property type="match status" value="1"/>
</dbReference>
<keyword evidence="8" id="KW-0539">Nucleus</keyword>
<dbReference type="SUPFAM" id="SSF55945">
    <property type="entry name" value="TATA-box binding protein-like"/>
    <property type="match status" value="2"/>
</dbReference>
<evidence type="ECO:0000256" key="6">
    <source>
        <dbReference type="ARBA" id="ARBA00023125"/>
    </source>
</evidence>
<feature type="region of interest" description="Disordered" evidence="16">
    <location>
        <begin position="134"/>
        <end position="166"/>
    </location>
</feature>
<accession>A0ABD2HNS9</accession>
<dbReference type="PROSITE" id="PS00351">
    <property type="entry name" value="TFIID"/>
    <property type="match status" value="1"/>
</dbReference>
<evidence type="ECO:0000256" key="11">
    <source>
        <dbReference type="ARBA" id="ARBA00033017"/>
    </source>
</evidence>
<dbReference type="PROSITE" id="PS50005">
    <property type="entry name" value="TPR"/>
    <property type="match status" value="3"/>
</dbReference>
<organism evidence="17 18">
    <name type="scientific">Heterodera trifolii</name>
    <dbReference type="NCBI Taxonomy" id="157864"/>
    <lineage>
        <taxon>Eukaryota</taxon>
        <taxon>Metazoa</taxon>
        <taxon>Ecdysozoa</taxon>
        <taxon>Nematoda</taxon>
        <taxon>Chromadorea</taxon>
        <taxon>Rhabditida</taxon>
        <taxon>Tylenchina</taxon>
        <taxon>Tylenchomorpha</taxon>
        <taxon>Tylenchoidea</taxon>
        <taxon>Heteroderidae</taxon>
        <taxon>Heteroderinae</taxon>
        <taxon>Heterodera</taxon>
    </lineage>
</organism>
<dbReference type="InterPro" id="IPR011990">
    <property type="entry name" value="TPR-like_helical_dom_sf"/>
</dbReference>
<evidence type="ECO:0000256" key="1">
    <source>
        <dbReference type="ARBA" id="ARBA00004123"/>
    </source>
</evidence>
<dbReference type="SUPFAM" id="SSF48452">
    <property type="entry name" value="TPR-like"/>
    <property type="match status" value="1"/>
</dbReference>
<protein>
    <recommendedName>
        <fullName evidence="3">TATA-box-binding protein</fullName>
    </recommendedName>
    <alternativeName>
        <fullName evidence="10">TATA sequence-binding protein</fullName>
    </alternativeName>
    <alternativeName>
        <fullName evidence="12">TATA-binding factor</fullName>
    </alternativeName>
    <alternativeName>
        <fullName evidence="11">TATA-box factor</fullName>
    </alternativeName>
    <alternativeName>
        <fullName evidence="13">Transcription initiation factor TFIID TBP subunit</fullName>
    </alternativeName>
</protein>
<dbReference type="GO" id="GO:0001092">
    <property type="term" value="F:TFIIA-class transcription factor complex binding"/>
    <property type="evidence" value="ECO:0007669"/>
    <property type="project" value="UniProtKB-ARBA"/>
</dbReference>
<dbReference type="InterPro" id="IPR030491">
    <property type="entry name" value="TBP_CS"/>
</dbReference>
<dbReference type="InterPro" id="IPR033710">
    <property type="entry name" value="TBP_eukaryotic"/>
</dbReference>
<dbReference type="SMART" id="SM00028">
    <property type="entry name" value="TPR"/>
    <property type="match status" value="3"/>
</dbReference>
<dbReference type="InterPro" id="IPR012295">
    <property type="entry name" value="TBP_dom_sf"/>
</dbReference>
<dbReference type="InterPro" id="IPR019734">
    <property type="entry name" value="TPR_rpt"/>
</dbReference>
<dbReference type="Gene3D" id="1.25.40.10">
    <property type="entry name" value="Tetratricopeptide repeat domain"/>
    <property type="match status" value="1"/>
</dbReference>
<evidence type="ECO:0000313" key="18">
    <source>
        <dbReference type="Proteomes" id="UP001620626"/>
    </source>
</evidence>
<keyword evidence="6" id="KW-0238">DNA-binding</keyword>
<dbReference type="GO" id="GO:0005634">
    <property type="term" value="C:nucleus"/>
    <property type="evidence" value="ECO:0007669"/>
    <property type="project" value="UniProtKB-SubCell"/>
</dbReference>
<feature type="compositionally biased region" description="Polar residues" evidence="16">
    <location>
        <begin position="8"/>
        <end position="19"/>
    </location>
</feature>
<keyword evidence="18" id="KW-1185">Reference proteome</keyword>
<dbReference type="CDD" id="cd04516">
    <property type="entry name" value="TBP_eukaryotes"/>
    <property type="match status" value="1"/>
</dbReference>
<evidence type="ECO:0000313" key="17">
    <source>
        <dbReference type="EMBL" id="KAL3068362.1"/>
    </source>
</evidence>
<keyword evidence="4" id="KW-0677">Repeat</keyword>
<evidence type="ECO:0000256" key="13">
    <source>
        <dbReference type="ARBA" id="ARBA00042691"/>
    </source>
</evidence>
<dbReference type="Proteomes" id="UP001620626">
    <property type="component" value="Unassembled WGS sequence"/>
</dbReference>
<keyword evidence="15" id="KW-0175">Coiled coil</keyword>
<evidence type="ECO:0000256" key="9">
    <source>
        <dbReference type="ARBA" id="ARBA00024020"/>
    </source>
</evidence>
<dbReference type="PANTHER" id="PTHR16193">
    <property type="entry name" value="TETRATRICOPEPTIDE REPEAT PROTEIN 27"/>
    <property type="match status" value="1"/>
</dbReference>
<comment type="subcellular location">
    <subcellularLocation>
        <location evidence="1">Nucleus</location>
    </subcellularLocation>
</comment>
<evidence type="ECO:0000256" key="8">
    <source>
        <dbReference type="ARBA" id="ARBA00023242"/>
    </source>
</evidence>
<evidence type="ECO:0000256" key="16">
    <source>
        <dbReference type="SAM" id="MobiDB-lite"/>
    </source>
</evidence>
<evidence type="ECO:0000256" key="10">
    <source>
        <dbReference type="ARBA" id="ARBA00030739"/>
    </source>
</evidence>
<keyword evidence="7" id="KW-0804">Transcription</keyword>
<dbReference type="FunFam" id="3.30.310.10:FF:000001">
    <property type="entry name" value="TATA-box-binding protein 2"/>
    <property type="match status" value="1"/>
</dbReference>
<evidence type="ECO:0000256" key="12">
    <source>
        <dbReference type="ARBA" id="ARBA00042653"/>
    </source>
</evidence>
<feature type="repeat" description="TPR" evidence="14">
    <location>
        <begin position="849"/>
        <end position="882"/>
    </location>
</feature>
<dbReference type="InterPro" id="IPR000814">
    <property type="entry name" value="TBP"/>
</dbReference>
<dbReference type="HAMAP" id="MF_00408">
    <property type="entry name" value="TATA_bind_prot_arch"/>
    <property type="match status" value="1"/>
</dbReference>
<evidence type="ECO:0000256" key="5">
    <source>
        <dbReference type="ARBA" id="ARBA00022803"/>
    </source>
</evidence>
<dbReference type="PANTHER" id="PTHR16193:SF0">
    <property type="entry name" value="TETRATRICOPEPTIDE REPEAT PROTEIN 27"/>
    <property type="match status" value="1"/>
</dbReference>
<gene>
    <name evidence="17" type="ORF">niasHT_030653</name>
</gene>